<feature type="transmembrane region" description="Helical" evidence="8">
    <location>
        <begin position="12"/>
        <end position="36"/>
    </location>
</feature>
<dbReference type="Pfam" id="PF03845">
    <property type="entry name" value="Spore_permease"/>
    <property type="match status" value="1"/>
</dbReference>
<accession>A0ABQ1F5P4</accession>
<feature type="transmembrane region" description="Helical" evidence="8">
    <location>
        <begin position="118"/>
        <end position="135"/>
    </location>
</feature>
<dbReference type="EMBL" id="BMHE01000037">
    <property type="protein sequence ID" value="GGA00168.1"/>
    <property type="molecule type" value="Genomic_DNA"/>
</dbReference>
<evidence type="ECO:0000256" key="8">
    <source>
        <dbReference type="SAM" id="Phobius"/>
    </source>
</evidence>
<evidence type="ECO:0000256" key="1">
    <source>
        <dbReference type="ARBA" id="ARBA00004141"/>
    </source>
</evidence>
<evidence type="ECO:0000256" key="4">
    <source>
        <dbReference type="ARBA" id="ARBA00022544"/>
    </source>
</evidence>
<dbReference type="Gene3D" id="1.20.1740.10">
    <property type="entry name" value="Amino acid/polyamine transporter I"/>
    <property type="match status" value="1"/>
</dbReference>
<reference evidence="10" key="1">
    <citation type="journal article" date="2019" name="Int. J. Syst. Evol. Microbiol.">
        <title>The Global Catalogue of Microorganisms (GCM) 10K type strain sequencing project: providing services to taxonomists for standard genome sequencing and annotation.</title>
        <authorList>
            <consortium name="The Broad Institute Genomics Platform"/>
            <consortium name="The Broad Institute Genome Sequencing Center for Infectious Disease"/>
            <person name="Wu L."/>
            <person name="Ma J."/>
        </authorList>
    </citation>
    <scope>NUCLEOTIDE SEQUENCE [LARGE SCALE GENOMIC DNA]</scope>
    <source>
        <strain evidence="10">CGMCC 1.15043</strain>
    </source>
</reference>
<feature type="transmembrane region" description="Helical" evidence="8">
    <location>
        <begin position="82"/>
        <end position="106"/>
    </location>
</feature>
<dbReference type="NCBIfam" id="TIGR00912">
    <property type="entry name" value="2A0309"/>
    <property type="match status" value="1"/>
</dbReference>
<name>A0ABQ1F5P4_9BACL</name>
<sequence length="365" mass="41276">MGETKNKISSTQLAFFTIQTAIGEGALTLPFGLHAISSGDGWISLLLAGITTQIIIVLIWGICRRYPELTLMDILPKLVGKLLGRVVSVLFIAYFTALASIVLLNYTRIISSWIFPTTPRWVIMALMMLTTFYLAKESLRMIVRFEVLLSSIFVILLGLVMFPLFKGNVLYLLPIGISGSGSIIKGIENAAIAMAGFELMFVIYPQIQSKDRTVLKTMMLSYVIITLFYLIIVISCFVFFSPKEMDIVPEPVLYMLKAVSFRFFERTDLIFLSFWVPIVMTSIANYVFFAATSIQKLLKVNQPTLVTFIVVMVCWLLVLMPSDVLQMETINKWFSKATLIMIYGFPILLFAVSVWKHRKNKTVVE</sequence>
<dbReference type="PANTHER" id="PTHR34975:SF2">
    <property type="entry name" value="SPORE GERMINATION PROTEIN A2"/>
    <property type="match status" value="1"/>
</dbReference>
<protein>
    <submittedName>
        <fullName evidence="9">Germination protein GerB</fullName>
    </submittedName>
</protein>
<organism evidence="9 10">
    <name type="scientific">Paenibacillus marchantiophytorum</name>
    <dbReference type="NCBI Taxonomy" id="1619310"/>
    <lineage>
        <taxon>Bacteria</taxon>
        <taxon>Bacillati</taxon>
        <taxon>Bacillota</taxon>
        <taxon>Bacilli</taxon>
        <taxon>Bacillales</taxon>
        <taxon>Paenibacillaceae</taxon>
        <taxon>Paenibacillus</taxon>
    </lineage>
</organism>
<dbReference type="PANTHER" id="PTHR34975">
    <property type="entry name" value="SPORE GERMINATION PROTEIN A2"/>
    <property type="match status" value="1"/>
</dbReference>
<feature type="transmembrane region" description="Helical" evidence="8">
    <location>
        <begin position="219"/>
        <end position="240"/>
    </location>
</feature>
<dbReference type="RefSeq" id="WP_189017249.1">
    <property type="nucleotide sequence ID" value="NZ_BMHE01000037.1"/>
</dbReference>
<evidence type="ECO:0000256" key="2">
    <source>
        <dbReference type="ARBA" id="ARBA00007998"/>
    </source>
</evidence>
<feature type="transmembrane region" description="Helical" evidence="8">
    <location>
        <begin position="269"/>
        <end position="291"/>
    </location>
</feature>
<keyword evidence="5 8" id="KW-0812">Transmembrane</keyword>
<feature type="transmembrane region" description="Helical" evidence="8">
    <location>
        <begin position="42"/>
        <end position="62"/>
    </location>
</feature>
<evidence type="ECO:0000256" key="6">
    <source>
        <dbReference type="ARBA" id="ARBA00022989"/>
    </source>
</evidence>
<comment type="similarity">
    <text evidence="2">Belongs to the amino acid-polyamine-organocation (APC) superfamily. Spore germination protein (SGP) (TC 2.A.3.9) family.</text>
</comment>
<evidence type="ECO:0000313" key="9">
    <source>
        <dbReference type="EMBL" id="GGA00168.1"/>
    </source>
</evidence>
<feature type="transmembrane region" description="Helical" evidence="8">
    <location>
        <begin position="190"/>
        <end position="207"/>
    </location>
</feature>
<feature type="transmembrane region" description="Helical" evidence="8">
    <location>
        <begin position="333"/>
        <end position="355"/>
    </location>
</feature>
<evidence type="ECO:0000256" key="5">
    <source>
        <dbReference type="ARBA" id="ARBA00022692"/>
    </source>
</evidence>
<proteinExistence type="inferred from homology"/>
<feature type="transmembrane region" description="Helical" evidence="8">
    <location>
        <begin position="303"/>
        <end position="321"/>
    </location>
</feature>
<gene>
    <name evidence="9" type="ORF">GCM10008018_53110</name>
</gene>
<dbReference type="Proteomes" id="UP000615455">
    <property type="component" value="Unassembled WGS sequence"/>
</dbReference>
<evidence type="ECO:0000256" key="3">
    <source>
        <dbReference type="ARBA" id="ARBA00022448"/>
    </source>
</evidence>
<comment type="caution">
    <text evidence="9">The sequence shown here is derived from an EMBL/GenBank/DDBJ whole genome shotgun (WGS) entry which is preliminary data.</text>
</comment>
<keyword evidence="7 8" id="KW-0472">Membrane</keyword>
<keyword evidence="10" id="KW-1185">Reference proteome</keyword>
<comment type="subcellular location">
    <subcellularLocation>
        <location evidence="1">Membrane</location>
        <topology evidence="1">Multi-pass membrane protein</topology>
    </subcellularLocation>
</comment>
<evidence type="ECO:0000256" key="7">
    <source>
        <dbReference type="ARBA" id="ARBA00023136"/>
    </source>
</evidence>
<feature type="transmembrane region" description="Helical" evidence="8">
    <location>
        <begin position="147"/>
        <end position="165"/>
    </location>
</feature>
<keyword evidence="3" id="KW-0813">Transport</keyword>
<dbReference type="InterPro" id="IPR004761">
    <property type="entry name" value="Spore_GerAB"/>
</dbReference>
<keyword evidence="6 8" id="KW-1133">Transmembrane helix</keyword>
<keyword evidence="4" id="KW-0309">Germination</keyword>
<evidence type="ECO:0000313" key="10">
    <source>
        <dbReference type="Proteomes" id="UP000615455"/>
    </source>
</evidence>